<accession>A0ABY0HVM2</accession>
<protein>
    <submittedName>
        <fullName evidence="1">Uncharacterized protein</fullName>
    </submittedName>
</protein>
<keyword evidence="2" id="KW-1185">Reference proteome</keyword>
<sequence length="263" mass="28939">MKEDIQKSVIEIIEKSGVELEPDEQQKIVDDAIGMAMNHIGKTVGSVNLADGTPYMRVWARFGNAPELPGIKPKRAALVAFIMHSNEGLEVRTGAWYDGRVVASHYTGCSTDEPFGDVIGKVMFAIRKRADGEEDTGCDAFLSIIEQPDLTERSIELLPPPGLLDLVVGGDIRKAVERIREVEYGTICDMCRSDLDLVRIVVDAGQACDGVLASFAGKVTRLANELPMVKQEAKSYAIHHANELLESYRFKAAQDKMTGWATW</sequence>
<gene>
    <name evidence="1" type="ORF">EAJ18_11995</name>
</gene>
<evidence type="ECO:0000313" key="2">
    <source>
        <dbReference type="Proteomes" id="UP000292985"/>
    </source>
</evidence>
<organism evidence="1 2">
    <name type="scientific">Citrobacter amalonaticus</name>
    <dbReference type="NCBI Taxonomy" id="35703"/>
    <lineage>
        <taxon>Bacteria</taxon>
        <taxon>Pseudomonadati</taxon>
        <taxon>Pseudomonadota</taxon>
        <taxon>Gammaproteobacteria</taxon>
        <taxon>Enterobacterales</taxon>
        <taxon>Enterobacteriaceae</taxon>
        <taxon>Citrobacter</taxon>
    </lineage>
</organism>
<name>A0ABY0HVM2_CITAM</name>
<reference evidence="1 2" key="1">
    <citation type="journal article" date="2019" name="Science, e1252229">
        <title>Invertible promoters mediate bacterial phase variation, antibiotic resistance, and host adaptation in the gut.</title>
        <authorList>
            <person name="Jiang X."/>
            <person name="Hall A.B."/>
            <person name="Arthur T.D."/>
            <person name="Plichta D.R."/>
            <person name="Covington C.T."/>
            <person name="Poyet M."/>
            <person name="Crothers J."/>
            <person name="Moses P.L."/>
            <person name="Tolonen A.C."/>
            <person name="Vlamakis H."/>
            <person name="Alm E.J."/>
            <person name="Xavier R.J."/>
        </authorList>
    </citation>
    <scope>NUCLEOTIDE SEQUENCE [LARGE SCALE GENOMIC DNA]</scope>
    <source>
        <strain evidence="2">ca_0067</strain>
    </source>
</reference>
<dbReference type="Proteomes" id="UP000292985">
    <property type="component" value="Unassembled WGS sequence"/>
</dbReference>
<dbReference type="EMBL" id="RCYA01000004">
    <property type="protein sequence ID" value="RYT43787.1"/>
    <property type="molecule type" value="Genomic_DNA"/>
</dbReference>
<evidence type="ECO:0000313" key="1">
    <source>
        <dbReference type="EMBL" id="RYT43787.1"/>
    </source>
</evidence>
<proteinExistence type="predicted"/>
<comment type="caution">
    <text evidence="1">The sequence shown here is derived from an EMBL/GenBank/DDBJ whole genome shotgun (WGS) entry which is preliminary data.</text>
</comment>
<dbReference type="RefSeq" id="WP_130097748.1">
    <property type="nucleotide sequence ID" value="NZ_RCYA01000004.1"/>
</dbReference>